<dbReference type="InterPro" id="IPR001734">
    <property type="entry name" value="Na/solute_symporter"/>
</dbReference>
<feature type="transmembrane region" description="Helical" evidence="7">
    <location>
        <begin position="428"/>
        <end position="451"/>
    </location>
</feature>
<keyword evidence="5 7" id="KW-0472">Membrane</keyword>
<accession>A0ABN6H8R4</accession>
<name>A0ABN6H8R4_9BACT</name>
<keyword evidence="3 7" id="KW-0812">Transmembrane</keyword>
<dbReference type="RefSeq" id="WP_338686896.1">
    <property type="nucleotide sequence ID" value="NZ_AP024702.1"/>
</dbReference>
<keyword evidence="9" id="KW-1185">Reference proteome</keyword>
<dbReference type="EMBL" id="AP024702">
    <property type="protein sequence ID" value="BCX50016.1"/>
    <property type="molecule type" value="Genomic_DNA"/>
</dbReference>
<evidence type="ECO:0000256" key="2">
    <source>
        <dbReference type="ARBA" id="ARBA00006434"/>
    </source>
</evidence>
<comment type="similarity">
    <text evidence="2 6">Belongs to the sodium:solute symporter (SSF) (TC 2.A.21) family.</text>
</comment>
<feature type="transmembrane region" description="Helical" evidence="7">
    <location>
        <begin position="513"/>
        <end position="531"/>
    </location>
</feature>
<proteinExistence type="inferred from homology"/>
<dbReference type="Proteomes" id="UP001374893">
    <property type="component" value="Chromosome"/>
</dbReference>
<dbReference type="PROSITE" id="PS50283">
    <property type="entry name" value="NA_SOLUT_SYMP_3"/>
    <property type="match status" value="1"/>
</dbReference>
<gene>
    <name evidence="8" type="ORF">HAHE_39240</name>
</gene>
<feature type="transmembrane region" description="Helical" evidence="7">
    <location>
        <begin position="320"/>
        <end position="338"/>
    </location>
</feature>
<feature type="transmembrane region" description="Helical" evidence="7">
    <location>
        <begin position="53"/>
        <end position="75"/>
    </location>
</feature>
<keyword evidence="4 7" id="KW-1133">Transmembrane helix</keyword>
<sequence>MILAQIGADASLHAADWAVIGGYLVFVLWLGFWIGRKHEGAEDYFLAGRSMTWLFIGVSLFASNISSTTLIGLAGDAYSTGIAVFNYEWMASVVLVFFASFLLPALLRSKVYTLPEFLGLRFGMGVRRYFSGLTLFLNIVVDTAGSLYAGGVVLKLLFPDVDLGMIIAALAIFAGIYTMAGGLAAVIYTDFVQTLFLLVGACVISWIAFGRVGGWEGMTEGLSHDRLSLIRPADDASVPWPGLLFGVPILGFYFWCTNQFMAQRALSAKSLDHGRGGLLVAAALKLPVLFIMVLPGTMAIHLYPELPRPDLVYPTLMFDLLPTGLLGLCLAGFIAALMSQIDSTLNAASTLVTMDFIRPLRPQLTQIGLMRVGRIATVAFMALAAFWAPEIDRFESLFKYLQQVLAYTIPPVVVLFFAAMFSARANHAGAMACMIAGTLSGAVLFVLNVVLEKTHIHFLYVAPIGCLVAWTALLIGNRLGTAPPTEDLPTRWTPDAFRAESASLASSPWHRNYRIWSIVLLIVTALLVWVFR</sequence>
<evidence type="ECO:0000256" key="3">
    <source>
        <dbReference type="ARBA" id="ARBA00022692"/>
    </source>
</evidence>
<dbReference type="NCBIfam" id="TIGR00813">
    <property type="entry name" value="sss"/>
    <property type="match status" value="1"/>
</dbReference>
<feature type="transmembrane region" description="Helical" evidence="7">
    <location>
        <begin position="87"/>
        <end position="107"/>
    </location>
</feature>
<comment type="subcellular location">
    <subcellularLocation>
        <location evidence="1">Membrane</location>
        <topology evidence="1">Multi-pass membrane protein</topology>
    </subcellularLocation>
</comment>
<evidence type="ECO:0000256" key="7">
    <source>
        <dbReference type="SAM" id="Phobius"/>
    </source>
</evidence>
<dbReference type="CDD" id="cd10329">
    <property type="entry name" value="SLC5sbd_SGLT1-like"/>
    <property type="match status" value="1"/>
</dbReference>
<evidence type="ECO:0000313" key="9">
    <source>
        <dbReference type="Proteomes" id="UP001374893"/>
    </source>
</evidence>
<feature type="transmembrane region" description="Helical" evidence="7">
    <location>
        <begin position="12"/>
        <end position="32"/>
    </location>
</feature>
<reference evidence="8 9" key="1">
    <citation type="submission" date="2021-06" db="EMBL/GenBank/DDBJ databases">
        <title>Complete genome of Haloferula helveola possessing various polysaccharide degrading enzymes.</title>
        <authorList>
            <person name="Takami H."/>
            <person name="Huang C."/>
            <person name="Hamasaki K."/>
        </authorList>
    </citation>
    <scope>NUCLEOTIDE SEQUENCE [LARGE SCALE GENOMIC DNA]</scope>
    <source>
        <strain evidence="8 9">CN-1</strain>
    </source>
</reference>
<evidence type="ECO:0000256" key="4">
    <source>
        <dbReference type="ARBA" id="ARBA00022989"/>
    </source>
</evidence>
<feature type="transmembrane region" description="Helical" evidence="7">
    <location>
        <begin position="400"/>
        <end position="421"/>
    </location>
</feature>
<feature type="transmembrane region" description="Helical" evidence="7">
    <location>
        <begin position="128"/>
        <end position="151"/>
    </location>
</feature>
<dbReference type="PANTHER" id="PTHR11819:SF195">
    <property type="entry name" value="SODIUM_GLUCOSE COTRANSPORTER 4"/>
    <property type="match status" value="1"/>
</dbReference>
<protein>
    <submittedName>
        <fullName evidence="8">Sodium/glucose cotransporter 2</fullName>
    </submittedName>
</protein>
<feature type="transmembrane region" description="Helical" evidence="7">
    <location>
        <begin position="238"/>
        <end position="256"/>
    </location>
</feature>
<evidence type="ECO:0000256" key="1">
    <source>
        <dbReference type="ARBA" id="ARBA00004141"/>
    </source>
</evidence>
<evidence type="ECO:0000256" key="5">
    <source>
        <dbReference type="ARBA" id="ARBA00023136"/>
    </source>
</evidence>
<dbReference type="InterPro" id="IPR038377">
    <property type="entry name" value="Na/Glc_symporter_sf"/>
</dbReference>
<dbReference type="Pfam" id="PF00474">
    <property type="entry name" value="SSF"/>
    <property type="match status" value="1"/>
</dbReference>
<evidence type="ECO:0000256" key="6">
    <source>
        <dbReference type="RuleBase" id="RU362091"/>
    </source>
</evidence>
<dbReference type="PANTHER" id="PTHR11819">
    <property type="entry name" value="SOLUTE CARRIER FAMILY 5"/>
    <property type="match status" value="1"/>
</dbReference>
<evidence type="ECO:0000313" key="8">
    <source>
        <dbReference type="EMBL" id="BCX50016.1"/>
    </source>
</evidence>
<dbReference type="Gene3D" id="1.20.1730.10">
    <property type="entry name" value="Sodium/glucose cotransporter"/>
    <property type="match status" value="1"/>
</dbReference>
<organism evidence="8 9">
    <name type="scientific">Haloferula helveola</name>
    <dbReference type="NCBI Taxonomy" id="490095"/>
    <lineage>
        <taxon>Bacteria</taxon>
        <taxon>Pseudomonadati</taxon>
        <taxon>Verrucomicrobiota</taxon>
        <taxon>Verrucomicrobiia</taxon>
        <taxon>Verrucomicrobiales</taxon>
        <taxon>Verrucomicrobiaceae</taxon>
        <taxon>Haloferula</taxon>
    </lineage>
</organism>
<feature type="transmembrane region" description="Helical" evidence="7">
    <location>
        <begin position="457"/>
        <end position="475"/>
    </location>
</feature>
<feature type="transmembrane region" description="Helical" evidence="7">
    <location>
        <begin position="277"/>
        <end position="300"/>
    </location>
</feature>
<feature type="transmembrane region" description="Helical" evidence="7">
    <location>
        <begin position="368"/>
        <end position="388"/>
    </location>
</feature>
<feature type="transmembrane region" description="Helical" evidence="7">
    <location>
        <begin position="195"/>
        <end position="218"/>
    </location>
</feature>
<feature type="transmembrane region" description="Helical" evidence="7">
    <location>
        <begin position="163"/>
        <end position="188"/>
    </location>
</feature>